<name>A0A139HLN2_9PEZI</name>
<dbReference type="SUPFAM" id="SSF51735">
    <property type="entry name" value="NAD(P)-binding Rossmann-fold domains"/>
    <property type="match status" value="1"/>
</dbReference>
<evidence type="ECO:0000313" key="3">
    <source>
        <dbReference type="EMBL" id="KXT03425.1"/>
    </source>
</evidence>
<dbReference type="PANTHER" id="PTHR24320">
    <property type="entry name" value="RETINOL DEHYDROGENASE"/>
    <property type="match status" value="1"/>
</dbReference>
<evidence type="ECO:0000313" key="4">
    <source>
        <dbReference type="Proteomes" id="UP000070133"/>
    </source>
</evidence>
<organism evidence="3 4">
    <name type="scientific">Pseudocercospora eumusae</name>
    <dbReference type="NCBI Taxonomy" id="321146"/>
    <lineage>
        <taxon>Eukaryota</taxon>
        <taxon>Fungi</taxon>
        <taxon>Dikarya</taxon>
        <taxon>Ascomycota</taxon>
        <taxon>Pezizomycotina</taxon>
        <taxon>Dothideomycetes</taxon>
        <taxon>Dothideomycetidae</taxon>
        <taxon>Mycosphaerellales</taxon>
        <taxon>Mycosphaerellaceae</taxon>
        <taxon>Pseudocercospora</taxon>
    </lineage>
</organism>
<dbReference type="GO" id="GO:0016491">
    <property type="term" value="F:oxidoreductase activity"/>
    <property type="evidence" value="ECO:0007669"/>
    <property type="project" value="UniProtKB-KW"/>
</dbReference>
<sequence>MDDECRSYTTMSPAMSAWESTIVVTGGNMGLGFEAARIIARERPQSLVIISSRSSGEEAARAINKETGHDNVVYLRLDLGDLHSVRNFAQDLHKRPKLDALVMNAGLQVLDLSYTKDGLETTFGVNHVGHALLFHALQDHLSDDARVVITSSGTHDPAQKTGLPDAEYVTAELLAHPDQAAQKNDGRQRYATSKLCNVLWMYALERRRKSAGRSFSVCAMDPGLMPGTGLAREASPVLRFIWHSIMPRMLPFMRMVLGTQNIHTPLESGTALARLAICPDAEKSNSGKYFEGLHAIESSKDSYNETKQDDLWNWTAEYLGRDEAEVEGYKQLS</sequence>
<gene>
    <name evidence="3" type="ORF">AC578_1551</name>
</gene>
<reference evidence="3 4" key="1">
    <citation type="submission" date="2015-07" db="EMBL/GenBank/DDBJ databases">
        <title>Comparative genomics of the Sigatoka disease complex on banana suggests a link between parallel evolutionary changes in Pseudocercospora fijiensis and Pseudocercospora eumusae and increased virulence on the banana host.</title>
        <authorList>
            <person name="Chang T.-C."/>
            <person name="Salvucci A."/>
            <person name="Crous P.W."/>
            <person name="Stergiopoulos I."/>
        </authorList>
    </citation>
    <scope>NUCLEOTIDE SEQUENCE [LARGE SCALE GENOMIC DNA]</scope>
    <source>
        <strain evidence="3 4">CBS 114824</strain>
    </source>
</reference>
<dbReference type="AlphaFoldDB" id="A0A139HLN2"/>
<comment type="caution">
    <text evidence="3">The sequence shown here is derived from an EMBL/GenBank/DDBJ whole genome shotgun (WGS) entry which is preliminary data.</text>
</comment>
<evidence type="ECO:0000256" key="1">
    <source>
        <dbReference type="ARBA" id="ARBA00006484"/>
    </source>
</evidence>
<dbReference type="PANTHER" id="PTHR24320:SF152">
    <property type="entry name" value="SHORT-CHAIN DEHYDROGENASE_REDUCTASE FAMILY PROTEIN"/>
    <property type="match status" value="1"/>
</dbReference>
<protein>
    <submittedName>
        <fullName evidence="3">Uncharacterized protein</fullName>
    </submittedName>
</protein>
<dbReference type="PRINTS" id="PR00081">
    <property type="entry name" value="GDHRDH"/>
</dbReference>
<dbReference type="EMBL" id="LFZN01000030">
    <property type="protein sequence ID" value="KXT03425.1"/>
    <property type="molecule type" value="Genomic_DNA"/>
</dbReference>
<keyword evidence="4" id="KW-1185">Reference proteome</keyword>
<dbReference type="Gene3D" id="3.40.50.720">
    <property type="entry name" value="NAD(P)-binding Rossmann-like Domain"/>
    <property type="match status" value="1"/>
</dbReference>
<dbReference type="InterPro" id="IPR036291">
    <property type="entry name" value="NAD(P)-bd_dom_sf"/>
</dbReference>
<accession>A0A139HLN2</accession>
<dbReference type="InterPro" id="IPR002347">
    <property type="entry name" value="SDR_fam"/>
</dbReference>
<dbReference type="STRING" id="321146.A0A139HLN2"/>
<dbReference type="Pfam" id="PF00106">
    <property type="entry name" value="adh_short"/>
    <property type="match status" value="1"/>
</dbReference>
<comment type="similarity">
    <text evidence="1">Belongs to the short-chain dehydrogenases/reductases (SDR) family.</text>
</comment>
<proteinExistence type="inferred from homology"/>
<dbReference type="Proteomes" id="UP000070133">
    <property type="component" value="Unassembled WGS sequence"/>
</dbReference>
<dbReference type="OrthoDB" id="542013at2759"/>
<evidence type="ECO:0000256" key="2">
    <source>
        <dbReference type="ARBA" id="ARBA00023002"/>
    </source>
</evidence>
<keyword evidence="2" id="KW-0560">Oxidoreductase</keyword>